<accession>A0A395VCX1</accession>
<dbReference type="AlphaFoldDB" id="A0A395VCX1"/>
<reference evidence="1 2" key="1">
    <citation type="submission" date="2018-08" db="EMBL/GenBank/DDBJ databases">
        <title>A genome reference for cultivated species of the human gut microbiota.</title>
        <authorList>
            <person name="Zou Y."/>
            <person name="Xue W."/>
            <person name="Luo G."/>
        </authorList>
    </citation>
    <scope>NUCLEOTIDE SEQUENCE [LARGE SCALE GENOMIC DNA]</scope>
    <source>
        <strain evidence="1 2">TM05-16</strain>
    </source>
</reference>
<gene>
    <name evidence="1" type="ORF">DXD46_03695</name>
</gene>
<dbReference type="EMBL" id="QSPP01000005">
    <property type="protein sequence ID" value="RGJ91257.1"/>
    <property type="molecule type" value="Genomic_DNA"/>
</dbReference>
<organism evidence="1 2">
    <name type="scientific">Phocaeicola vulgatus</name>
    <name type="common">Bacteroides vulgatus</name>
    <dbReference type="NCBI Taxonomy" id="821"/>
    <lineage>
        <taxon>Bacteria</taxon>
        <taxon>Pseudomonadati</taxon>
        <taxon>Bacteroidota</taxon>
        <taxon>Bacteroidia</taxon>
        <taxon>Bacteroidales</taxon>
        <taxon>Bacteroidaceae</taxon>
        <taxon>Phocaeicola</taxon>
    </lineage>
</organism>
<evidence type="ECO:0000313" key="2">
    <source>
        <dbReference type="Proteomes" id="UP000260640"/>
    </source>
</evidence>
<dbReference type="Proteomes" id="UP000260640">
    <property type="component" value="Unassembled WGS sequence"/>
</dbReference>
<protein>
    <submittedName>
        <fullName evidence="1">Uncharacterized protein</fullName>
    </submittedName>
</protein>
<name>A0A395VCX1_PHOVU</name>
<evidence type="ECO:0000313" key="1">
    <source>
        <dbReference type="EMBL" id="RGJ91257.1"/>
    </source>
</evidence>
<proteinExistence type="predicted"/>
<comment type="caution">
    <text evidence="1">The sequence shown here is derived from an EMBL/GenBank/DDBJ whole genome shotgun (WGS) entry which is preliminary data.</text>
</comment>
<sequence length="65" mass="7168">MVFLFPSGRFFSRLNRLGVLWMRFTAVGTASYDGFSCQLLFHRKEEFAGNALQAGGSSATADLCI</sequence>